<dbReference type="InterPro" id="IPR016071">
    <property type="entry name" value="Staphylococal_nuclease_OB-fold"/>
</dbReference>
<evidence type="ECO:0000259" key="1">
    <source>
        <dbReference type="Pfam" id="PF00565"/>
    </source>
</evidence>
<proteinExistence type="predicted"/>
<dbReference type="KEGG" id="vg:41332261"/>
<dbReference type="Gene3D" id="2.40.50.90">
    <property type="match status" value="1"/>
</dbReference>
<dbReference type="InterPro" id="IPR035437">
    <property type="entry name" value="SNase_OB-fold_sf"/>
</dbReference>
<dbReference type="EMBL" id="AY225134">
    <property type="protein sequence ID" value="AAR26877.1"/>
    <property type="molecule type" value="Genomic_DNA"/>
</dbReference>
<protein>
    <submittedName>
        <fullName evidence="2">FirrV-1-B2</fullName>
    </submittedName>
</protein>
<dbReference type="GeneID" id="41332261"/>
<evidence type="ECO:0000313" key="2">
    <source>
        <dbReference type="EMBL" id="AAR26877.1"/>
    </source>
</evidence>
<sequence length="139" mass="16034">MTDQLKFEDCVPCMPLEDGEKAYVCKVYDGDTCTLAWIDHKGRKVRISCRIRDIDTPEMRSKATEERTRAVQAKEKLADVVLYREVTVKNPGKDKYGRLLADIATDKLESVAEYMLTFTDLCKPFVKRKTQKNQINIHT</sequence>
<reference evidence="2" key="2">
    <citation type="submission" date="2003-01" db="EMBL/GenBank/DDBJ databases">
        <title>Partial Nucleotide Sequence of the Feldmannia irregularis Virus FirrV-1 Genome: On the Evolution of Large Phaeoviral Genomes.</title>
        <authorList>
            <person name="Delaroque N."/>
            <person name="Knippers R."/>
            <person name="Mueller D.G."/>
            <person name="Boland W."/>
        </authorList>
    </citation>
    <scope>NUCLEOTIDE SEQUENCE</scope>
    <source>
        <strain evidence="2">FirrV-1</strain>
    </source>
</reference>
<accession>Q6XM34</accession>
<organism evidence="2">
    <name type="scientific">Feldmannia irregularis virus a</name>
    <dbReference type="NCBI Taxonomy" id="231992"/>
    <lineage>
        <taxon>Viruses</taxon>
        <taxon>Varidnaviria</taxon>
        <taxon>Bamfordvirae</taxon>
        <taxon>Nucleocytoviricota</taxon>
        <taxon>Megaviricetes</taxon>
        <taxon>Algavirales</taxon>
        <taxon>Phycodnaviridae</taxon>
        <taxon>Phaeovirus</taxon>
        <taxon>Phaeovirus irregularis</taxon>
    </lineage>
</organism>
<dbReference type="SUPFAM" id="SSF50199">
    <property type="entry name" value="Staphylococcal nuclease"/>
    <property type="match status" value="1"/>
</dbReference>
<dbReference type="RefSeq" id="YP_009665615.1">
    <property type="nucleotide sequence ID" value="NC_043252.1"/>
</dbReference>
<reference evidence="2" key="1">
    <citation type="journal article" date="2003" name="J. Mol. Evol.">
        <title>Comparisons of two large phaeoviral genomes and evolutionary implications.</title>
        <authorList>
            <person name="Delaroque N."/>
            <person name="Boland W."/>
            <person name="Muller D.G."/>
            <person name="Knippers R."/>
        </authorList>
    </citation>
    <scope>NUCLEOTIDE SEQUENCE</scope>
    <source>
        <strain evidence="2">FirrV-1</strain>
    </source>
</reference>
<name>Q6XM34_9PHYC</name>
<feature type="domain" description="TNase-like" evidence="1">
    <location>
        <begin position="50"/>
        <end position="116"/>
    </location>
</feature>
<dbReference type="Pfam" id="PF00565">
    <property type="entry name" value="SNase"/>
    <property type="match status" value="1"/>
</dbReference>